<dbReference type="EMBL" id="BMTD01000032">
    <property type="protein sequence ID" value="GGV27851.1"/>
    <property type="molecule type" value="Genomic_DNA"/>
</dbReference>
<evidence type="ECO:0000313" key="4">
    <source>
        <dbReference type="Proteomes" id="UP000618795"/>
    </source>
</evidence>
<feature type="transmembrane region" description="Helical" evidence="1">
    <location>
        <begin position="155"/>
        <end position="172"/>
    </location>
</feature>
<name>A0A918MGD8_9ACTN</name>
<gene>
    <name evidence="3" type="ORF">GCM10010260_80470</name>
</gene>
<sequence>MTEQMDQSAARTLAYRPVQVTGRLAVGGLLLAGLAWVVRGVWEIRLAVAGEPAAGPPDQGDGVHRQLTSLENSYQLVTSAGGVLVFLCAMLFLSWLLRLRDNARALSGDTPRYAGIWVLVGWIIPVVNLWFPRGIVADAFRSSAPGRRLPRSVDVWWGLWLVGMISGVGIVYRDSTDQIIERAYTEGWPLLLSDAAVVGAAVAGAFAVHAVTAAQVERLRGGGAEVPDPVG</sequence>
<dbReference type="Pfam" id="PF14219">
    <property type="entry name" value="DUF4328"/>
    <property type="match status" value="1"/>
</dbReference>
<feature type="domain" description="DUF4328" evidence="2">
    <location>
        <begin position="75"/>
        <end position="212"/>
    </location>
</feature>
<evidence type="ECO:0000256" key="1">
    <source>
        <dbReference type="SAM" id="Phobius"/>
    </source>
</evidence>
<keyword evidence="1" id="KW-0472">Membrane</keyword>
<keyword evidence="1" id="KW-1133">Transmembrane helix</keyword>
<keyword evidence="4" id="KW-1185">Reference proteome</keyword>
<proteinExistence type="predicted"/>
<reference evidence="3" key="2">
    <citation type="submission" date="2020-09" db="EMBL/GenBank/DDBJ databases">
        <authorList>
            <person name="Sun Q."/>
            <person name="Ohkuma M."/>
        </authorList>
    </citation>
    <scope>NUCLEOTIDE SEQUENCE</scope>
    <source>
        <strain evidence="3">JCM 4369</strain>
    </source>
</reference>
<feature type="transmembrane region" description="Helical" evidence="1">
    <location>
        <begin position="74"/>
        <end position="96"/>
    </location>
</feature>
<organism evidence="3 4">
    <name type="scientific">Streptomyces filipinensis</name>
    <dbReference type="NCBI Taxonomy" id="66887"/>
    <lineage>
        <taxon>Bacteria</taxon>
        <taxon>Bacillati</taxon>
        <taxon>Actinomycetota</taxon>
        <taxon>Actinomycetes</taxon>
        <taxon>Kitasatosporales</taxon>
        <taxon>Streptomycetaceae</taxon>
        <taxon>Streptomyces</taxon>
    </lineage>
</organism>
<evidence type="ECO:0000259" key="2">
    <source>
        <dbReference type="Pfam" id="PF14219"/>
    </source>
</evidence>
<dbReference type="AlphaFoldDB" id="A0A918MGD8"/>
<reference evidence="3" key="1">
    <citation type="journal article" date="2014" name="Int. J. Syst. Evol. Microbiol.">
        <title>Complete genome sequence of Corynebacterium casei LMG S-19264T (=DSM 44701T), isolated from a smear-ripened cheese.</title>
        <authorList>
            <consortium name="US DOE Joint Genome Institute (JGI-PGF)"/>
            <person name="Walter F."/>
            <person name="Albersmeier A."/>
            <person name="Kalinowski J."/>
            <person name="Ruckert C."/>
        </authorList>
    </citation>
    <scope>NUCLEOTIDE SEQUENCE</scope>
    <source>
        <strain evidence="3">JCM 4369</strain>
    </source>
</reference>
<dbReference type="InterPro" id="IPR025565">
    <property type="entry name" value="DUF4328"/>
</dbReference>
<protein>
    <recommendedName>
        <fullName evidence="2">DUF4328 domain-containing protein</fullName>
    </recommendedName>
</protein>
<accession>A0A918MGD8</accession>
<feature type="transmembrane region" description="Helical" evidence="1">
    <location>
        <begin position="116"/>
        <end position="135"/>
    </location>
</feature>
<comment type="caution">
    <text evidence="3">The sequence shown here is derived from an EMBL/GenBank/DDBJ whole genome shotgun (WGS) entry which is preliminary data.</text>
</comment>
<evidence type="ECO:0000313" key="3">
    <source>
        <dbReference type="EMBL" id="GGV27851.1"/>
    </source>
</evidence>
<keyword evidence="1" id="KW-0812">Transmembrane</keyword>
<dbReference type="Proteomes" id="UP000618795">
    <property type="component" value="Unassembled WGS sequence"/>
</dbReference>
<feature type="transmembrane region" description="Helical" evidence="1">
    <location>
        <begin position="20"/>
        <end position="38"/>
    </location>
</feature>